<feature type="coiled-coil region" evidence="1">
    <location>
        <begin position="66"/>
        <end position="93"/>
    </location>
</feature>
<name>A0AAW0WHP8_CHEQU</name>
<feature type="compositionally biased region" description="Polar residues" evidence="2">
    <location>
        <begin position="544"/>
        <end position="560"/>
    </location>
</feature>
<feature type="compositionally biased region" description="Low complexity" evidence="2">
    <location>
        <begin position="696"/>
        <end position="710"/>
    </location>
</feature>
<evidence type="ECO:0000256" key="1">
    <source>
        <dbReference type="SAM" id="Coils"/>
    </source>
</evidence>
<evidence type="ECO:0000256" key="2">
    <source>
        <dbReference type="SAM" id="MobiDB-lite"/>
    </source>
</evidence>
<keyword evidence="1" id="KW-0175">Coiled coil</keyword>
<evidence type="ECO:0000313" key="3">
    <source>
        <dbReference type="EMBL" id="KAK8730490.1"/>
    </source>
</evidence>
<dbReference type="Proteomes" id="UP001445076">
    <property type="component" value="Unassembled WGS sequence"/>
</dbReference>
<keyword evidence="4" id="KW-1185">Reference proteome</keyword>
<gene>
    <name evidence="3" type="ORF">OTU49_008039</name>
</gene>
<dbReference type="AlphaFoldDB" id="A0AAW0WHP8"/>
<proteinExistence type="predicted"/>
<feature type="region of interest" description="Disordered" evidence="2">
    <location>
        <begin position="693"/>
        <end position="723"/>
    </location>
</feature>
<accession>A0AAW0WHP8</accession>
<feature type="compositionally biased region" description="Polar residues" evidence="2">
    <location>
        <begin position="199"/>
        <end position="214"/>
    </location>
</feature>
<feature type="compositionally biased region" description="Polar residues" evidence="2">
    <location>
        <begin position="571"/>
        <end position="584"/>
    </location>
</feature>
<reference evidence="3 4" key="1">
    <citation type="journal article" date="2024" name="BMC Genomics">
        <title>Genome assembly of redclaw crayfish (Cherax quadricarinatus) provides insights into its immune adaptation and hypoxia tolerance.</title>
        <authorList>
            <person name="Liu Z."/>
            <person name="Zheng J."/>
            <person name="Li H."/>
            <person name="Fang K."/>
            <person name="Wang S."/>
            <person name="He J."/>
            <person name="Zhou D."/>
            <person name="Weng S."/>
            <person name="Chi M."/>
            <person name="Gu Z."/>
            <person name="He J."/>
            <person name="Li F."/>
            <person name="Wang M."/>
        </authorList>
    </citation>
    <scope>NUCLEOTIDE SEQUENCE [LARGE SCALE GENOMIC DNA]</scope>
    <source>
        <strain evidence="3">ZL_2023a</strain>
    </source>
</reference>
<evidence type="ECO:0000313" key="4">
    <source>
        <dbReference type="Proteomes" id="UP001445076"/>
    </source>
</evidence>
<feature type="region of interest" description="Disordered" evidence="2">
    <location>
        <begin position="197"/>
        <end position="274"/>
    </location>
</feature>
<organism evidence="3 4">
    <name type="scientific">Cherax quadricarinatus</name>
    <name type="common">Australian red claw crayfish</name>
    <dbReference type="NCBI Taxonomy" id="27406"/>
    <lineage>
        <taxon>Eukaryota</taxon>
        <taxon>Metazoa</taxon>
        <taxon>Ecdysozoa</taxon>
        <taxon>Arthropoda</taxon>
        <taxon>Crustacea</taxon>
        <taxon>Multicrustacea</taxon>
        <taxon>Malacostraca</taxon>
        <taxon>Eumalacostraca</taxon>
        <taxon>Eucarida</taxon>
        <taxon>Decapoda</taxon>
        <taxon>Pleocyemata</taxon>
        <taxon>Astacidea</taxon>
        <taxon>Parastacoidea</taxon>
        <taxon>Parastacidae</taxon>
        <taxon>Cherax</taxon>
    </lineage>
</organism>
<dbReference type="EMBL" id="JARKIK010000064">
    <property type="protein sequence ID" value="KAK8730490.1"/>
    <property type="molecule type" value="Genomic_DNA"/>
</dbReference>
<feature type="compositionally biased region" description="Low complexity" evidence="2">
    <location>
        <begin position="245"/>
        <end position="263"/>
    </location>
</feature>
<feature type="region of interest" description="Disordered" evidence="2">
    <location>
        <begin position="544"/>
        <end position="584"/>
    </location>
</feature>
<sequence>MGDDRSSDTSSIWPTDELEFVNEFPHNPHHIKDSSVAQEREAAVSAAVSVVVASARHGVVSLCASVAHIIREKRRLQQNVAELEKKITAYEKSSSPDVCVACHCTSPKHVADTHSLLESPSSQRCGSAPPTFIASSLKLSRCENQNINNGYQTTDDRSVGVRDKCDSCKQMQRQEKVRSSAAIPDCVSHIQKPGERKTSFLQGQGYASSRSLNIGRSPPPSSFMRKKYSTISLRRVRRSNMNKQGVSVGTLSSSSSHRSSTNSLERRGSSSRTSSGSCIVTVAEVYSSPTPCLTPANTESDAVKLLARKLTNVLQGSEAHLEDNLPESTLSDSSLKDAAMPDMSNELWSNQEELYAPHPLSGCECVVCAHLAADPNSHLYILTTKDGLLLPQGSTVLVQGDRIGTVVYFGHCKYPSRSSSVPQHHLQGSSITSINEKIIPENKVESSKKIAEDGWYTSEVTTASPLGVTITLWPPDYGEVFVPLSAVVCQLDDEVDIARKDHLLGLDLEYVDIDRCIAETGPSVFPDVQIHPTDMTIDGKHSEITSVHQPDGSCPSQVYEGTTGRRKNPDESQAQSINMPPNNSDYVQRLQDLSLCDQESEDDAITACGRVSLQVPEQGNKTSNCIIYSHENGLNSTSPHHKNTTKLIRNFKSPCLKTAFLNHIENEDNVTSKKKDTKSKVFLYDTSDSAISLTFSQRPQSSEDSSQPPSLTDPDKESLNLGDTWDSGCCMERERYLSESSEQFSDVEGENINLGSPWALNLREALESVWEKHRNHEDFNLNGTYSTNYIDLSKREAQERGYSNRLQLLLENTDFISVHCDHSLTEYTEV</sequence>
<comment type="caution">
    <text evidence="3">The sequence shown here is derived from an EMBL/GenBank/DDBJ whole genome shotgun (WGS) entry which is preliminary data.</text>
</comment>
<protein>
    <submittedName>
        <fullName evidence="3">Uncharacterized protein</fullName>
    </submittedName>
</protein>
<feature type="compositionally biased region" description="Basic residues" evidence="2">
    <location>
        <begin position="224"/>
        <end position="240"/>
    </location>
</feature>